<gene>
    <name evidence="7" type="ORF">K443DRAFT_129972</name>
</gene>
<dbReference type="PANTHER" id="PTHR46346:SF1">
    <property type="entry name" value="PHOSPHATIDYLINOSITOL N-ACETYLGLUCOSAMINYLTRANSFERASE SUBUNIT P"/>
    <property type="match status" value="1"/>
</dbReference>
<organism evidence="7 8">
    <name type="scientific">Laccaria amethystina LaAM-08-1</name>
    <dbReference type="NCBI Taxonomy" id="1095629"/>
    <lineage>
        <taxon>Eukaryota</taxon>
        <taxon>Fungi</taxon>
        <taxon>Dikarya</taxon>
        <taxon>Basidiomycota</taxon>
        <taxon>Agaricomycotina</taxon>
        <taxon>Agaricomycetes</taxon>
        <taxon>Agaricomycetidae</taxon>
        <taxon>Agaricales</taxon>
        <taxon>Agaricineae</taxon>
        <taxon>Hydnangiaceae</taxon>
        <taxon>Laccaria</taxon>
    </lineage>
</organism>
<dbReference type="PANTHER" id="PTHR46346">
    <property type="entry name" value="PHOSPHATIDYLINOSITOL N-ACETYLGLUCOSAMINYLTRANSFERASE SUBUNIT P"/>
    <property type="match status" value="1"/>
</dbReference>
<dbReference type="OrthoDB" id="690928at2759"/>
<accession>A0A0C9XMT2</accession>
<comment type="subcellular location">
    <subcellularLocation>
        <location evidence="1">Membrane</location>
        <topology evidence="1">Multi-pass membrane protein</topology>
    </subcellularLocation>
</comment>
<keyword evidence="2 5" id="KW-0812">Transmembrane</keyword>
<evidence type="ECO:0000256" key="5">
    <source>
        <dbReference type="SAM" id="Phobius"/>
    </source>
</evidence>
<evidence type="ECO:0000256" key="4">
    <source>
        <dbReference type="ARBA" id="ARBA00023136"/>
    </source>
</evidence>
<sequence length="137" mass="15604">MDEKTSSTSERSRASEFYGFVAWTSTYLLFVIYVLWALLPDEYITFLGVYWYPSREWALLLPSWSIVVVLLTYVIYSSMAIASQPSFDDVSAIADTRASLPTRPGHNPYLGSVRAPELYDIPIGMVNRVLYSEKRKG</sequence>
<dbReference type="GO" id="GO:0006506">
    <property type="term" value="P:GPI anchor biosynthetic process"/>
    <property type="evidence" value="ECO:0007669"/>
    <property type="project" value="TreeGrafter"/>
</dbReference>
<evidence type="ECO:0000256" key="1">
    <source>
        <dbReference type="ARBA" id="ARBA00004141"/>
    </source>
</evidence>
<feature type="domain" description="PIG-P" evidence="6">
    <location>
        <begin position="15"/>
        <end position="131"/>
    </location>
</feature>
<dbReference type="Proteomes" id="UP000054477">
    <property type="component" value="Unassembled WGS sequence"/>
</dbReference>
<protein>
    <recommendedName>
        <fullName evidence="6">PIG-P domain-containing protein</fullName>
    </recommendedName>
</protein>
<evidence type="ECO:0000313" key="8">
    <source>
        <dbReference type="Proteomes" id="UP000054477"/>
    </source>
</evidence>
<reference evidence="8" key="2">
    <citation type="submission" date="2015-01" db="EMBL/GenBank/DDBJ databases">
        <title>Evolutionary Origins and Diversification of the Mycorrhizal Mutualists.</title>
        <authorList>
            <consortium name="DOE Joint Genome Institute"/>
            <consortium name="Mycorrhizal Genomics Consortium"/>
            <person name="Kohler A."/>
            <person name="Kuo A."/>
            <person name="Nagy L.G."/>
            <person name="Floudas D."/>
            <person name="Copeland A."/>
            <person name="Barry K.W."/>
            <person name="Cichocki N."/>
            <person name="Veneault-Fourrey C."/>
            <person name="LaButti K."/>
            <person name="Lindquist E.A."/>
            <person name="Lipzen A."/>
            <person name="Lundell T."/>
            <person name="Morin E."/>
            <person name="Murat C."/>
            <person name="Riley R."/>
            <person name="Ohm R."/>
            <person name="Sun H."/>
            <person name="Tunlid A."/>
            <person name="Henrissat B."/>
            <person name="Grigoriev I.V."/>
            <person name="Hibbett D.S."/>
            <person name="Martin F."/>
        </authorList>
    </citation>
    <scope>NUCLEOTIDE SEQUENCE [LARGE SCALE GENOMIC DNA]</scope>
    <source>
        <strain evidence="8">LaAM-08-1</strain>
    </source>
</reference>
<evidence type="ECO:0000256" key="2">
    <source>
        <dbReference type="ARBA" id="ARBA00022692"/>
    </source>
</evidence>
<evidence type="ECO:0000256" key="3">
    <source>
        <dbReference type="ARBA" id="ARBA00022989"/>
    </source>
</evidence>
<reference evidence="7 8" key="1">
    <citation type="submission" date="2014-04" db="EMBL/GenBank/DDBJ databases">
        <authorList>
            <consortium name="DOE Joint Genome Institute"/>
            <person name="Kuo A."/>
            <person name="Kohler A."/>
            <person name="Nagy L.G."/>
            <person name="Floudas D."/>
            <person name="Copeland A."/>
            <person name="Barry K.W."/>
            <person name="Cichocki N."/>
            <person name="Veneault-Fourrey C."/>
            <person name="LaButti K."/>
            <person name="Lindquist E.A."/>
            <person name="Lipzen A."/>
            <person name="Lundell T."/>
            <person name="Morin E."/>
            <person name="Murat C."/>
            <person name="Sun H."/>
            <person name="Tunlid A."/>
            <person name="Henrissat B."/>
            <person name="Grigoriev I.V."/>
            <person name="Hibbett D.S."/>
            <person name="Martin F."/>
            <person name="Nordberg H.P."/>
            <person name="Cantor M.N."/>
            <person name="Hua S.X."/>
        </authorList>
    </citation>
    <scope>NUCLEOTIDE SEQUENCE [LARGE SCALE GENOMIC DNA]</scope>
    <source>
        <strain evidence="7 8">LaAM-08-1</strain>
    </source>
</reference>
<evidence type="ECO:0000259" key="6">
    <source>
        <dbReference type="Pfam" id="PF08510"/>
    </source>
</evidence>
<keyword evidence="4 5" id="KW-0472">Membrane</keyword>
<dbReference type="EMBL" id="KN838553">
    <property type="protein sequence ID" value="KIK06401.1"/>
    <property type="molecule type" value="Genomic_DNA"/>
</dbReference>
<dbReference type="STRING" id="1095629.A0A0C9XMT2"/>
<name>A0A0C9XMT2_9AGAR</name>
<evidence type="ECO:0000313" key="7">
    <source>
        <dbReference type="EMBL" id="KIK06401.1"/>
    </source>
</evidence>
<keyword evidence="3 5" id="KW-1133">Transmembrane helix</keyword>
<dbReference type="GO" id="GO:0016020">
    <property type="term" value="C:membrane"/>
    <property type="evidence" value="ECO:0007669"/>
    <property type="project" value="UniProtKB-SubCell"/>
</dbReference>
<dbReference type="AlphaFoldDB" id="A0A0C9XMT2"/>
<dbReference type="InterPro" id="IPR052263">
    <property type="entry name" value="GPI_Anchor_Biosynth"/>
</dbReference>
<keyword evidence="8" id="KW-1185">Reference proteome</keyword>
<dbReference type="HOGENOM" id="CLU_081616_2_1_1"/>
<feature type="transmembrane region" description="Helical" evidence="5">
    <location>
        <begin position="59"/>
        <end position="76"/>
    </location>
</feature>
<proteinExistence type="predicted"/>
<dbReference type="InterPro" id="IPR013717">
    <property type="entry name" value="PIG-P"/>
</dbReference>
<feature type="transmembrane region" description="Helical" evidence="5">
    <location>
        <begin position="20"/>
        <end position="39"/>
    </location>
</feature>
<dbReference type="GO" id="GO:0005783">
    <property type="term" value="C:endoplasmic reticulum"/>
    <property type="evidence" value="ECO:0007669"/>
    <property type="project" value="TreeGrafter"/>
</dbReference>
<dbReference type="Pfam" id="PF08510">
    <property type="entry name" value="PIG-P"/>
    <property type="match status" value="1"/>
</dbReference>